<sequence length="74" mass="8613">MREPTELEKQQYQRMIELSDLARKRYLEAGGDSRRAADDKYMTAEEKKEFLELGRIVFGVGIRDDEGKRQSVSS</sequence>
<name>A0ABV4X6Z4_9CYAN</name>
<accession>A0ABV4X6Z4</accession>
<dbReference type="RefSeq" id="WP_413271640.1">
    <property type="nucleotide sequence ID" value="NZ_JBHFNQ010000129.1"/>
</dbReference>
<comment type="caution">
    <text evidence="1">The sequence shown here is derived from an EMBL/GenBank/DDBJ whole genome shotgun (WGS) entry which is preliminary data.</text>
</comment>
<evidence type="ECO:0000313" key="2">
    <source>
        <dbReference type="Proteomes" id="UP001576774"/>
    </source>
</evidence>
<dbReference type="EMBL" id="JBHFNQ010000129">
    <property type="protein sequence ID" value="MFB2878570.1"/>
    <property type="molecule type" value="Genomic_DNA"/>
</dbReference>
<reference evidence="1 2" key="1">
    <citation type="submission" date="2024-09" db="EMBL/GenBank/DDBJ databases">
        <title>Floridaenema gen nov. (Aerosakkonemataceae, Aerosakkonematales ord. nov., Cyanobacteria) from benthic tropical and subtropical fresh waters, with the description of four new species.</title>
        <authorList>
            <person name="Moretto J.A."/>
            <person name="Berthold D.E."/>
            <person name="Lefler F.W."/>
            <person name="Huang I.-S."/>
            <person name="Laughinghouse H. IV."/>
        </authorList>
    </citation>
    <scope>NUCLEOTIDE SEQUENCE [LARGE SCALE GENOMIC DNA]</scope>
    <source>
        <strain evidence="1 2">BLCC-F46</strain>
    </source>
</reference>
<dbReference type="Proteomes" id="UP001576774">
    <property type="component" value="Unassembled WGS sequence"/>
</dbReference>
<organism evidence="1 2">
    <name type="scientific">Floridaenema aerugineum BLCC-F46</name>
    <dbReference type="NCBI Taxonomy" id="3153654"/>
    <lineage>
        <taxon>Bacteria</taxon>
        <taxon>Bacillati</taxon>
        <taxon>Cyanobacteriota</taxon>
        <taxon>Cyanophyceae</taxon>
        <taxon>Oscillatoriophycideae</taxon>
        <taxon>Aerosakkonematales</taxon>
        <taxon>Aerosakkonemataceae</taxon>
        <taxon>Floridanema</taxon>
        <taxon>Floridanema aerugineum</taxon>
    </lineage>
</organism>
<evidence type="ECO:0000313" key="1">
    <source>
        <dbReference type="EMBL" id="MFB2878570.1"/>
    </source>
</evidence>
<gene>
    <name evidence="1" type="ORF">ACE1CC_17105</name>
</gene>
<protein>
    <submittedName>
        <fullName evidence="1">Uncharacterized protein</fullName>
    </submittedName>
</protein>
<proteinExistence type="predicted"/>
<keyword evidence="2" id="KW-1185">Reference proteome</keyword>